<proteinExistence type="predicted"/>
<sequence>MTDSVVSADDTQNEEKKKKKKGGCLWRIVFWLALLVFIASAAILGYLAWTYWLGQHEYDEIAARAFPNEQTNTLADMVVDWDALRAINPEVVAWVYVPDTIINYPVAHKPGDSQFYLKHNFSNDYGKKYGAEYGCIMLSGENAGDFSDEVNIIYGHHLRNGAMFAPFGDFYENEMFNQHRTIYLLTPQGNYRLETFAVEHVPMTHGSIATPNYATDQEFTEFKEWLVSQSVVTPDPDTSADALAATKLFGFCTCDGEDNTWRYITFAVPAEFVPIEYVGTGEYHGNSDVSGDDVGAVEGTTQDRIDDLR</sequence>
<dbReference type="EMBL" id="JAYMFF010000003">
    <property type="protein sequence ID" value="MEC4175399.1"/>
    <property type="molecule type" value="Genomic_DNA"/>
</dbReference>
<organism evidence="3 4">
    <name type="scientific">Adlercreutzia wanghongyangiae</name>
    <dbReference type="NCBI Taxonomy" id="3111451"/>
    <lineage>
        <taxon>Bacteria</taxon>
        <taxon>Bacillati</taxon>
        <taxon>Actinomycetota</taxon>
        <taxon>Coriobacteriia</taxon>
        <taxon>Eggerthellales</taxon>
        <taxon>Eggerthellaceae</taxon>
        <taxon>Adlercreutzia</taxon>
    </lineage>
</organism>
<comment type="caution">
    <text evidence="3">The sequence shown here is derived from an EMBL/GenBank/DDBJ whole genome shotgun (WGS) entry which is preliminary data.</text>
</comment>
<keyword evidence="2" id="KW-0812">Transmembrane</keyword>
<dbReference type="InterPro" id="IPR009835">
    <property type="entry name" value="SrtB"/>
</dbReference>
<name>A0ABU6IG33_9ACTN</name>
<dbReference type="SUPFAM" id="SSF63817">
    <property type="entry name" value="Sortase"/>
    <property type="match status" value="1"/>
</dbReference>
<evidence type="ECO:0000256" key="1">
    <source>
        <dbReference type="SAM" id="MobiDB-lite"/>
    </source>
</evidence>
<gene>
    <name evidence="3" type="ORF">VIN30_02920</name>
</gene>
<keyword evidence="4" id="KW-1185">Reference proteome</keyword>
<dbReference type="Gene3D" id="2.40.260.10">
    <property type="entry name" value="Sortase"/>
    <property type="match status" value="1"/>
</dbReference>
<reference evidence="3 4" key="1">
    <citation type="submission" date="2024-01" db="EMBL/GenBank/DDBJ databases">
        <title>novel species in genus Adlercreutzia.</title>
        <authorList>
            <person name="Liu X."/>
        </authorList>
    </citation>
    <scope>NUCLEOTIDE SEQUENCE [LARGE SCALE GENOMIC DNA]</scope>
    <source>
        <strain evidence="3 4">R7</strain>
    </source>
</reference>
<evidence type="ECO:0000256" key="2">
    <source>
        <dbReference type="SAM" id="Phobius"/>
    </source>
</evidence>
<dbReference type="CDD" id="cd05826">
    <property type="entry name" value="Sortase_B"/>
    <property type="match status" value="1"/>
</dbReference>
<feature type="transmembrane region" description="Helical" evidence="2">
    <location>
        <begin position="24"/>
        <end position="49"/>
    </location>
</feature>
<accession>A0ABU6IG33</accession>
<dbReference type="RefSeq" id="WP_326423986.1">
    <property type="nucleotide sequence ID" value="NZ_JAYMFF010000003.1"/>
</dbReference>
<keyword evidence="2" id="KW-1133">Transmembrane helix</keyword>
<dbReference type="InterPro" id="IPR023365">
    <property type="entry name" value="Sortase_dom-sf"/>
</dbReference>
<dbReference type="Proteomes" id="UP001349994">
    <property type="component" value="Unassembled WGS sequence"/>
</dbReference>
<protein>
    <submittedName>
        <fullName evidence="3">Class B sortase</fullName>
    </submittedName>
</protein>
<keyword evidence="2" id="KW-0472">Membrane</keyword>
<evidence type="ECO:0000313" key="4">
    <source>
        <dbReference type="Proteomes" id="UP001349994"/>
    </source>
</evidence>
<feature type="region of interest" description="Disordered" evidence="1">
    <location>
        <begin position="284"/>
        <end position="309"/>
    </location>
</feature>
<evidence type="ECO:0000313" key="3">
    <source>
        <dbReference type="EMBL" id="MEC4175399.1"/>
    </source>
</evidence>